<gene>
    <name evidence="1" type="ORF">KK078_21525</name>
</gene>
<accession>A0AAP2DBU5</accession>
<dbReference type="EMBL" id="JAHESC010000036">
    <property type="protein sequence ID" value="MBT1689161.1"/>
    <property type="molecule type" value="Genomic_DNA"/>
</dbReference>
<name>A0AAP2DBU5_9BACT</name>
<evidence type="ECO:0000313" key="1">
    <source>
        <dbReference type="EMBL" id="MBT1689161.1"/>
    </source>
</evidence>
<reference evidence="1 2" key="1">
    <citation type="submission" date="2021-05" db="EMBL/GenBank/DDBJ databases">
        <title>A Polyphasic approach of four new species of the genus Ohtaekwangia: Ohtaekwangia histidinii sp. nov., Ohtaekwangia cretensis sp. nov., Ohtaekwangia indiensis sp. nov., Ohtaekwangia reichenbachii sp. nov. from diverse environment.</title>
        <authorList>
            <person name="Octaviana S."/>
        </authorList>
    </citation>
    <scope>NUCLEOTIDE SEQUENCE [LARGE SCALE GENOMIC DNA]</scope>
    <source>
        <strain evidence="1 2">PWU37</strain>
    </source>
</reference>
<dbReference type="RefSeq" id="WP_254092386.1">
    <property type="nucleotide sequence ID" value="NZ_JAHESC010000036.1"/>
</dbReference>
<sequence>MAYLKGIKFIGGLGDVTAYTMKGSDKIILRRKGGASRSRIKNDARFDVLRRYGTELGGCSVLGKAIRIMFGPHRALADQNLCPVLNQYLLPVQRLDTTHELGRRSIRLSQMPQLLAGFSLSKKISLFESTIRSAITARIDREALSAHLDVPELLPGINFHPLEDQPMYSVTAVLGIVPDAAYDEQQEKYVVSPWFDTMYAPVMVSTAWLPSGVRADATTLAVSLPRRPSAAEFSLMLSVGIRYGMFLGDGTVQQARRVGAAKVLAMG</sequence>
<keyword evidence="2" id="KW-1185">Reference proteome</keyword>
<comment type="caution">
    <text evidence="1">The sequence shown here is derived from an EMBL/GenBank/DDBJ whole genome shotgun (WGS) entry which is preliminary data.</text>
</comment>
<dbReference type="AlphaFoldDB" id="A0AAP2DBU5"/>
<dbReference type="Proteomes" id="UP001319180">
    <property type="component" value="Unassembled WGS sequence"/>
</dbReference>
<protein>
    <submittedName>
        <fullName evidence="1">Uncharacterized protein</fullName>
    </submittedName>
</protein>
<evidence type="ECO:0000313" key="2">
    <source>
        <dbReference type="Proteomes" id="UP001319180"/>
    </source>
</evidence>
<proteinExistence type="predicted"/>
<organism evidence="1 2">
    <name type="scientific">Dawidia soli</name>
    <dbReference type="NCBI Taxonomy" id="2782352"/>
    <lineage>
        <taxon>Bacteria</taxon>
        <taxon>Pseudomonadati</taxon>
        <taxon>Bacteroidota</taxon>
        <taxon>Cytophagia</taxon>
        <taxon>Cytophagales</taxon>
        <taxon>Chryseotaleaceae</taxon>
        <taxon>Dawidia</taxon>
    </lineage>
</organism>